<dbReference type="EMBL" id="UIGB01000001">
    <property type="protein sequence ID" value="SUU86023.1"/>
    <property type="molecule type" value="Genomic_DNA"/>
</dbReference>
<proteinExistence type="predicted"/>
<evidence type="ECO:0000313" key="2">
    <source>
        <dbReference type="Proteomes" id="UP000254343"/>
    </source>
</evidence>
<protein>
    <submittedName>
        <fullName evidence="1">Uncharacterized protein</fullName>
    </submittedName>
</protein>
<dbReference type="Proteomes" id="UP000254343">
    <property type="component" value="Unassembled WGS sequence"/>
</dbReference>
<name>A0A380WCB2_AFIFE</name>
<gene>
    <name evidence="1" type="ORF">NCTC12722_03243</name>
</gene>
<accession>A0A380WCB2</accession>
<organism evidence="1 2">
    <name type="scientific">Afipia felis</name>
    <name type="common">Cat scratch disease bacillus</name>
    <dbReference type="NCBI Taxonomy" id="1035"/>
    <lineage>
        <taxon>Bacteria</taxon>
        <taxon>Pseudomonadati</taxon>
        <taxon>Pseudomonadota</taxon>
        <taxon>Alphaproteobacteria</taxon>
        <taxon>Hyphomicrobiales</taxon>
        <taxon>Nitrobacteraceae</taxon>
        <taxon>Afipia</taxon>
    </lineage>
</organism>
<dbReference type="AlphaFoldDB" id="A0A380WCB2"/>
<sequence>MHRFRHPKPWRKKPAAFLRYWDGKPDPRGPAKTILVYCVGRPGKKCGHSAKLKIADLPPWTWAEISAHLRCTECGAVGWVDLRADWPKVPMGVGAAHYKP</sequence>
<evidence type="ECO:0000313" key="1">
    <source>
        <dbReference type="EMBL" id="SUU86023.1"/>
    </source>
</evidence>
<reference evidence="1 2" key="1">
    <citation type="submission" date="2018-06" db="EMBL/GenBank/DDBJ databases">
        <authorList>
            <consortium name="Pathogen Informatics"/>
            <person name="Doyle S."/>
        </authorList>
    </citation>
    <scope>NUCLEOTIDE SEQUENCE [LARGE SCALE GENOMIC DNA]</scope>
    <source>
        <strain evidence="1 2">NCTC12722</strain>
    </source>
</reference>